<evidence type="ECO:0000259" key="2">
    <source>
        <dbReference type="PROSITE" id="PS50887"/>
    </source>
</evidence>
<proteinExistence type="predicted"/>
<dbReference type="Pfam" id="PF05228">
    <property type="entry name" value="CHASE4"/>
    <property type="match status" value="1"/>
</dbReference>
<feature type="domain" description="GGDEF" evidence="2">
    <location>
        <begin position="354"/>
        <end position="486"/>
    </location>
</feature>
<dbReference type="InterPro" id="IPR043128">
    <property type="entry name" value="Rev_trsase/Diguanyl_cyclase"/>
</dbReference>
<dbReference type="OrthoDB" id="9812260at2"/>
<keyword evidence="3" id="KW-0548">Nucleotidyltransferase</keyword>
<sequence length="500" mass="54112">MVEKALRQAKRDKTVWAIHAACTLVAVLIIASLIYVLDRSVTEADRFGLSAERRLVANELRHQMDAVVQFQAQVSFWDKTYEELATGHVSESFVADELSAWLWEDYGFSWIIFTDPARTVSTALKDGASVPAEVARVPLDEVDDLVDEAKRRYDNALRNNDGTYNLDVTTPDAQSVMPAVPGIHAVDLREIGGRMSVAVVQAVIPETLVVPAERRDPVLMVAVRPVTPKMTREIAARLGIRGLAFVPLNERPAGSAYASVGRCSDSSCLVAAWVPKSPGGFVRAELLPSVIIMAIVAALLMAFVALRFSTLFAALQQSEALNRHLAKHDRLTGLMNRSGFDDMLAAALLRASTHPFTLVYADLDEFKEVNDRHGHAAGDAVLVAMAERFRNRAGPKGTVARLGGDEFAVILGDCSEADARSLTAGLIADAQTPVAFEGQMLVVGGSAGIAFAPRHGLTARQLLLAADEALYLAKRRGRNRFETADDMVLPAEKNDGQSAA</sequence>
<evidence type="ECO:0000313" key="3">
    <source>
        <dbReference type="EMBL" id="USJ24950.1"/>
    </source>
</evidence>
<dbReference type="InterPro" id="IPR029787">
    <property type="entry name" value="Nucleotide_cyclase"/>
</dbReference>
<keyword evidence="3" id="KW-0808">Transferase</keyword>
<dbReference type="Proteomes" id="UP001055460">
    <property type="component" value="Chromosome"/>
</dbReference>
<keyword evidence="1" id="KW-0472">Membrane</keyword>
<dbReference type="AlphaFoldDB" id="A0A9Q8YB91"/>
<dbReference type="PANTHER" id="PTHR46663:SF2">
    <property type="entry name" value="GGDEF DOMAIN-CONTAINING PROTEIN"/>
    <property type="match status" value="1"/>
</dbReference>
<protein>
    <submittedName>
        <fullName evidence="3">Diguanylate cyclase</fullName>
        <ecNumber evidence="3">2.7.7.65</ecNumber>
    </submittedName>
</protein>
<dbReference type="Pfam" id="PF00990">
    <property type="entry name" value="GGDEF"/>
    <property type="match status" value="1"/>
</dbReference>
<dbReference type="InterPro" id="IPR007892">
    <property type="entry name" value="CHASE4"/>
</dbReference>
<feature type="transmembrane region" description="Helical" evidence="1">
    <location>
        <begin position="16"/>
        <end position="37"/>
    </location>
</feature>
<name>A0A9Q8YB91_ENSAD</name>
<gene>
    <name evidence="3" type="ORF">NE863_08295</name>
</gene>
<dbReference type="SMART" id="SM00267">
    <property type="entry name" value="GGDEF"/>
    <property type="match status" value="1"/>
</dbReference>
<dbReference type="SUPFAM" id="SSF55073">
    <property type="entry name" value="Nucleotide cyclase"/>
    <property type="match status" value="1"/>
</dbReference>
<accession>A0A9Q8YB91</accession>
<reference evidence="3" key="1">
    <citation type="submission" date="2022-06" db="EMBL/GenBank/DDBJ databases">
        <title>Physiological and biochemical characterization and genomic elucidation of a strain of the genus Ensifer adhaerens M8 that combines arsenic oxidation and chromium reduction.</title>
        <authorList>
            <person name="Li X."/>
            <person name="Yu c."/>
        </authorList>
    </citation>
    <scope>NUCLEOTIDE SEQUENCE</scope>
    <source>
        <strain evidence="3">M8</strain>
    </source>
</reference>
<keyword evidence="1" id="KW-0812">Transmembrane</keyword>
<dbReference type="InterPro" id="IPR000160">
    <property type="entry name" value="GGDEF_dom"/>
</dbReference>
<organism evidence="3 4">
    <name type="scientific">Ensifer adhaerens</name>
    <name type="common">Sinorhizobium morelense</name>
    <dbReference type="NCBI Taxonomy" id="106592"/>
    <lineage>
        <taxon>Bacteria</taxon>
        <taxon>Pseudomonadati</taxon>
        <taxon>Pseudomonadota</taxon>
        <taxon>Alphaproteobacteria</taxon>
        <taxon>Hyphomicrobiales</taxon>
        <taxon>Rhizobiaceae</taxon>
        <taxon>Sinorhizobium/Ensifer group</taxon>
        <taxon>Ensifer</taxon>
    </lineage>
</organism>
<keyword evidence="1" id="KW-1133">Transmembrane helix</keyword>
<dbReference type="CDD" id="cd01949">
    <property type="entry name" value="GGDEF"/>
    <property type="match status" value="1"/>
</dbReference>
<dbReference type="PANTHER" id="PTHR46663">
    <property type="entry name" value="DIGUANYLATE CYCLASE DGCT-RELATED"/>
    <property type="match status" value="1"/>
</dbReference>
<dbReference type="NCBIfam" id="TIGR00254">
    <property type="entry name" value="GGDEF"/>
    <property type="match status" value="1"/>
</dbReference>
<evidence type="ECO:0000256" key="1">
    <source>
        <dbReference type="SAM" id="Phobius"/>
    </source>
</evidence>
<feature type="transmembrane region" description="Helical" evidence="1">
    <location>
        <begin position="286"/>
        <end position="308"/>
    </location>
</feature>
<dbReference type="EC" id="2.7.7.65" evidence="3"/>
<dbReference type="EMBL" id="CP098807">
    <property type="protein sequence ID" value="USJ24950.1"/>
    <property type="molecule type" value="Genomic_DNA"/>
</dbReference>
<dbReference type="RefSeq" id="WP_146243015.1">
    <property type="nucleotide sequence ID" value="NZ_CP098807.1"/>
</dbReference>
<dbReference type="PROSITE" id="PS50887">
    <property type="entry name" value="GGDEF"/>
    <property type="match status" value="1"/>
</dbReference>
<dbReference type="Gene3D" id="3.30.70.270">
    <property type="match status" value="1"/>
</dbReference>
<evidence type="ECO:0000313" key="4">
    <source>
        <dbReference type="Proteomes" id="UP001055460"/>
    </source>
</evidence>
<dbReference type="GO" id="GO:0052621">
    <property type="term" value="F:diguanylate cyclase activity"/>
    <property type="evidence" value="ECO:0007669"/>
    <property type="project" value="UniProtKB-EC"/>
</dbReference>
<dbReference type="InterPro" id="IPR052163">
    <property type="entry name" value="DGC-Regulatory_Protein"/>
</dbReference>